<protein>
    <submittedName>
        <fullName evidence="1">Alpha/beta hydrolase</fullName>
    </submittedName>
</protein>
<dbReference type="Proteomes" id="UP000273516">
    <property type="component" value="Unassembled WGS sequence"/>
</dbReference>
<organism evidence="1 2">
    <name type="scientific">Paracoccus alkanivorans</name>
    <dbReference type="NCBI Taxonomy" id="2116655"/>
    <lineage>
        <taxon>Bacteria</taxon>
        <taxon>Pseudomonadati</taxon>
        <taxon>Pseudomonadota</taxon>
        <taxon>Alphaproteobacteria</taxon>
        <taxon>Rhodobacterales</taxon>
        <taxon>Paracoccaceae</taxon>
        <taxon>Paracoccus</taxon>
    </lineage>
</organism>
<dbReference type="AlphaFoldDB" id="A0A3M0M2F7"/>
<accession>A0A3M0M2F7</accession>
<proteinExistence type="predicted"/>
<dbReference type="InterPro" id="IPR029058">
    <property type="entry name" value="AB_hydrolase_fold"/>
</dbReference>
<dbReference type="RefSeq" id="WP_122114216.1">
    <property type="nucleotide sequence ID" value="NZ_QOKZ01000012.1"/>
</dbReference>
<dbReference type="SUPFAM" id="SSF53474">
    <property type="entry name" value="alpha/beta-Hydrolases"/>
    <property type="match status" value="1"/>
</dbReference>
<evidence type="ECO:0000313" key="1">
    <source>
        <dbReference type="EMBL" id="RMC31313.1"/>
    </source>
</evidence>
<dbReference type="Gene3D" id="3.40.50.1820">
    <property type="entry name" value="alpha/beta hydrolase"/>
    <property type="match status" value="1"/>
</dbReference>
<keyword evidence="2" id="KW-1185">Reference proteome</keyword>
<name>A0A3M0M2F7_9RHOB</name>
<sequence length="291" mass="31157">MTLDKLLEHEGKIALSYEFAGQKGKSITLHCYRAAGYTPGRPVVFVQHGMMRNGDDYRDFWIPAADRHDLLIVAPTFSDKDFPEAENYNNGMVLDSDGKPAPRESWIYHVPGEIAERLVAAGVMHEGCARIYGHSAGGQFLHRMVSTVGFGPFASVIAANAGWYSLPALDTDFPAGLRGIGLGEQGLRQLLESGLWIMAGQQDSDANADNLPSQPEALEQGPGRLHRARNYMAKGKAAAAALGCDFGWRITEVPGVAHDGCAMSQAAAGMWFEGGLPSAEVLAVGTGQVNA</sequence>
<evidence type="ECO:0000313" key="2">
    <source>
        <dbReference type="Proteomes" id="UP000273516"/>
    </source>
</evidence>
<dbReference type="EMBL" id="QOKZ01000012">
    <property type="protein sequence ID" value="RMC31313.1"/>
    <property type="molecule type" value="Genomic_DNA"/>
</dbReference>
<dbReference type="OrthoDB" id="332706at2"/>
<gene>
    <name evidence="1" type="ORF">C9E81_20445</name>
</gene>
<dbReference type="GO" id="GO:0016787">
    <property type="term" value="F:hydrolase activity"/>
    <property type="evidence" value="ECO:0007669"/>
    <property type="project" value="UniProtKB-KW"/>
</dbReference>
<reference evidence="1 2" key="1">
    <citation type="submission" date="2018-07" db="EMBL/GenBank/DDBJ databases">
        <authorList>
            <person name="Zhang Y."/>
            <person name="Wang L."/>
            <person name="Ma S."/>
        </authorList>
    </citation>
    <scope>NUCLEOTIDE SEQUENCE [LARGE SCALE GENOMIC DNA]</scope>
    <source>
        <strain evidence="1 2">4-2</strain>
    </source>
</reference>
<comment type="caution">
    <text evidence="1">The sequence shown here is derived from an EMBL/GenBank/DDBJ whole genome shotgun (WGS) entry which is preliminary data.</text>
</comment>
<keyword evidence="1" id="KW-0378">Hydrolase</keyword>